<keyword evidence="5 11" id="KW-0032">Aminotransferase</keyword>
<dbReference type="Proteomes" id="UP000286997">
    <property type="component" value="Unassembled WGS sequence"/>
</dbReference>
<evidence type="ECO:0000313" key="11">
    <source>
        <dbReference type="EMBL" id="RVU21872.1"/>
    </source>
</evidence>
<keyword evidence="7" id="KW-0663">Pyridoxal phosphate</keyword>
<keyword evidence="12" id="KW-1185">Reference proteome</keyword>
<evidence type="ECO:0000256" key="2">
    <source>
        <dbReference type="ARBA" id="ARBA00007441"/>
    </source>
</evidence>
<dbReference type="GO" id="GO:0006520">
    <property type="term" value="P:amino acid metabolic process"/>
    <property type="evidence" value="ECO:0007669"/>
    <property type="project" value="InterPro"/>
</dbReference>
<dbReference type="PANTHER" id="PTHR46383:SF1">
    <property type="entry name" value="ASPARTATE AMINOTRANSFERASE"/>
    <property type="match status" value="1"/>
</dbReference>
<dbReference type="AlphaFoldDB" id="A0A437PHW0"/>
<protein>
    <recommendedName>
        <fullName evidence="4">8-amino-7-oxononanoate synthase</fullName>
        <ecNumber evidence="3">2.6.1.1</ecNumber>
    </recommendedName>
    <alternativeName>
        <fullName evidence="8">Alpha-oxoamine synthase</fullName>
    </alternativeName>
</protein>
<dbReference type="PANTHER" id="PTHR46383">
    <property type="entry name" value="ASPARTATE AMINOTRANSFERASE"/>
    <property type="match status" value="1"/>
</dbReference>
<evidence type="ECO:0000256" key="6">
    <source>
        <dbReference type="ARBA" id="ARBA00022679"/>
    </source>
</evidence>
<dbReference type="SUPFAM" id="SSF53383">
    <property type="entry name" value="PLP-dependent transferases"/>
    <property type="match status" value="1"/>
</dbReference>
<dbReference type="InterPro" id="IPR015421">
    <property type="entry name" value="PyrdxlP-dep_Trfase_major"/>
</dbReference>
<organism evidence="11 12">
    <name type="scientific">Methylobacterium oryzihabitans</name>
    <dbReference type="NCBI Taxonomy" id="2499852"/>
    <lineage>
        <taxon>Bacteria</taxon>
        <taxon>Pseudomonadati</taxon>
        <taxon>Pseudomonadota</taxon>
        <taxon>Alphaproteobacteria</taxon>
        <taxon>Hyphomicrobiales</taxon>
        <taxon>Methylobacteriaceae</taxon>
        <taxon>Methylobacterium</taxon>
    </lineage>
</organism>
<comment type="cofactor">
    <cofactor evidence="1">
        <name>pyridoxal 5'-phosphate</name>
        <dbReference type="ChEBI" id="CHEBI:597326"/>
    </cofactor>
</comment>
<evidence type="ECO:0000256" key="5">
    <source>
        <dbReference type="ARBA" id="ARBA00022576"/>
    </source>
</evidence>
<reference evidence="11 12" key="1">
    <citation type="submission" date="2019-01" db="EMBL/GenBank/DDBJ databases">
        <authorList>
            <person name="Chen W.-M."/>
        </authorList>
    </citation>
    <scope>NUCLEOTIDE SEQUENCE [LARGE SCALE GENOMIC DNA]</scope>
    <source>
        <strain evidence="11 12">TER-1</strain>
    </source>
</reference>
<proteinExistence type="inferred from homology"/>
<evidence type="ECO:0000256" key="7">
    <source>
        <dbReference type="ARBA" id="ARBA00022898"/>
    </source>
</evidence>
<dbReference type="InterPro" id="IPR004839">
    <property type="entry name" value="Aminotransferase_I/II_large"/>
</dbReference>
<evidence type="ECO:0000313" key="12">
    <source>
        <dbReference type="Proteomes" id="UP000286997"/>
    </source>
</evidence>
<dbReference type="EC" id="2.6.1.1" evidence="3"/>
<dbReference type="Gene3D" id="3.40.640.10">
    <property type="entry name" value="Type I PLP-dependent aspartate aminotransferase-like (Major domain)"/>
    <property type="match status" value="1"/>
</dbReference>
<dbReference type="GO" id="GO:0004069">
    <property type="term" value="F:L-aspartate:2-oxoglutarate aminotransferase activity"/>
    <property type="evidence" value="ECO:0007669"/>
    <property type="project" value="UniProtKB-EC"/>
</dbReference>
<evidence type="ECO:0000256" key="3">
    <source>
        <dbReference type="ARBA" id="ARBA00012753"/>
    </source>
</evidence>
<feature type="domain" description="Aminotransferase class I/classII large" evidence="10">
    <location>
        <begin position="44"/>
        <end position="395"/>
    </location>
</feature>
<gene>
    <name evidence="11" type="ORF">EOE48_02150</name>
</gene>
<evidence type="ECO:0000256" key="8">
    <source>
        <dbReference type="ARBA" id="ARBA00031658"/>
    </source>
</evidence>
<name>A0A437PHW0_9HYPH</name>
<dbReference type="RefSeq" id="WP_127727114.1">
    <property type="nucleotide sequence ID" value="NZ_SACP01000001.1"/>
</dbReference>
<accession>A0A437PHW0</accession>
<dbReference type="CDD" id="cd00609">
    <property type="entry name" value="AAT_like"/>
    <property type="match status" value="1"/>
</dbReference>
<dbReference type="NCBIfam" id="NF004770">
    <property type="entry name" value="PRK06108.1"/>
    <property type="match status" value="1"/>
</dbReference>
<evidence type="ECO:0000256" key="9">
    <source>
        <dbReference type="ARBA" id="ARBA00049185"/>
    </source>
</evidence>
<dbReference type="InterPro" id="IPR015422">
    <property type="entry name" value="PyrdxlP-dep_Trfase_small"/>
</dbReference>
<keyword evidence="6 11" id="KW-0808">Transferase</keyword>
<comment type="similarity">
    <text evidence="2">Belongs to the class-I pyridoxal-phosphate-dependent aminotransferase family.</text>
</comment>
<dbReference type="GO" id="GO:0030170">
    <property type="term" value="F:pyridoxal phosphate binding"/>
    <property type="evidence" value="ECO:0007669"/>
    <property type="project" value="InterPro"/>
</dbReference>
<dbReference type="OrthoDB" id="9804407at2"/>
<dbReference type="InterPro" id="IPR050596">
    <property type="entry name" value="AspAT/PAT-like"/>
</dbReference>
<evidence type="ECO:0000256" key="1">
    <source>
        <dbReference type="ARBA" id="ARBA00001933"/>
    </source>
</evidence>
<dbReference type="Gene3D" id="3.90.1150.10">
    <property type="entry name" value="Aspartate Aminotransferase, domain 1"/>
    <property type="match status" value="1"/>
</dbReference>
<dbReference type="EMBL" id="SACP01000001">
    <property type="protein sequence ID" value="RVU21872.1"/>
    <property type="molecule type" value="Genomic_DNA"/>
</dbReference>
<evidence type="ECO:0000259" key="10">
    <source>
        <dbReference type="Pfam" id="PF00155"/>
    </source>
</evidence>
<dbReference type="Pfam" id="PF00155">
    <property type="entry name" value="Aminotran_1_2"/>
    <property type="match status" value="1"/>
</dbReference>
<evidence type="ECO:0000256" key="4">
    <source>
        <dbReference type="ARBA" id="ARBA00016004"/>
    </source>
</evidence>
<dbReference type="InterPro" id="IPR015424">
    <property type="entry name" value="PyrdxlP-dep_Trfase"/>
</dbReference>
<comment type="catalytic activity">
    <reaction evidence="9">
        <text>L-aspartate + 2-oxoglutarate = oxaloacetate + L-glutamate</text>
        <dbReference type="Rhea" id="RHEA:21824"/>
        <dbReference type="ChEBI" id="CHEBI:16452"/>
        <dbReference type="ChEBI" id="CHEBI:16810"/>
        <dbReference type="ChEBI" id="CHEBI:29985"/>
        <dbReference type="ChEBI" id="CHEBI:29991"/>
        <dbReference type="EC" id="2.6.1.1"/>
    </reaction>
</comment>
<comment type="caution">
    <text evidence="11">The sequence shown here is derived from an EMBL/GenBank/DDBJ whole genome shotgun (WGS) entry which is preliminary data.</text>
</comment>
<sequence length="405" mass="43002">MIPMPSHPSMPPVSAEAAGVLPSGIGEVFAYGFDRPGLIPLWVGEGDRPTPDFIGEAAGRALRDGATFYTRQLGIPALREALAEYVARLYGGAADPGGFFVTVGGMHAFQIAVRIAAEPGDEIVIPTPAWPNFFGAIAAQGACTVAVPMQFDAAAGWSLDIARIAAAVTPRTRAIVLNSPSNPTGWTATPEDYAAVLAIARNHDLWIIADEIYGRFSFDPAHAELGRAPSIRDVWEAEDRDRVLFVQTFSKNWAMTGWRVGWLEGPPALGRIVDGLILYATSGVATFLQHAAATAIRDGEDLVRRQVAQAREGRRILTEGLGGLPGVDLPPPPGAFYAFPKVNHEPDSRALALRLVDEANVGVAPGTAFGPGGEGFLRLCFARSADDLHEAVRRLSPALSTPAGR</sequence>